<keyword evidence="1 4" id="KW-0808">Transferase</keyword>
<proteinExistence type="predicted"/>
<dbReference type="RefSeq" id="WP_130344830.1">
    <property type="nucleotide sequence ID" value="NZ_SGWQ01000004.1"/>
</dbReference>
<dbReference type="AlphaFoldDB" id="A0A4Q7KQZ0"/>
<evidence type="ECO:0000256" key="1">
    <source>
        <dbReference type="ARBA" id="ARBA00022679"/>
    </source>
</evidence>
<dbReference type="Proteomes" id="UP000294257">
    <property type="component" value="Unassembled WGS sequence"/>
</dbReference>
<keyword evidence="5" id="KW-1185">Reference proteome</keyword>
<dbReference type="OrthoDB" id="70840at2"/>
<dbReference type="SUPFAM" id="SSF55729">
    <property type="entry name" value="Acyl-CoA N-acyltransferases (Nat)"/>
    <property type="match status" value="1"/>
</dbReference>
<name>A0A4Q7KQZ0_9PSEU</name>
<protein>
    <submittedName>
        <fullName evidence="4">Acetyltransferase (GNAT) family protein</fullName>
    </submittedName>
</protein>
<dbReference type="CDD" id="cd04301">
    <property type="entry name" value="NAT_SF"/>
    <property type="match status" value="1"/>
</dbReference>
<reference evidence="4 5" key="1">
    <citation type="submission" date="2019-02" db="EMBL/GenBank/DDBJ databases">
        <title>Genomic Encyclopedia of Type Strains, Phase IV (KMG-IV): sequencing the most valuable type-strain genomes for metagenomic binning, comparative biology and taxonomic classification.</title>
        <authorList>
            <person name="Goeker M."/>
        </authorList>
    </citation>
    <scope>NUCLEOTIDE SEQUENCE [LARGE SCALE GENOMIC DNA]</scope>
    <source>
        <strain evidence="4 5">DSM 101727</strain>
    </source>
</reference>
<dbReference type="GO" id="GO:0016747">
    <property type="term" value="F:acyltransferase activity, transferring groups other than amino-acyl groups"/>
    <property type="evidence" value="ECO:0007669"/>
    <property type="project" value="InterPro"/>
</dbReference>
<dbReference type="PROSITE" id="PS51186">
    <property type="entry name" value="GNAT"/>
    <property type="match status" value="1"/>
</dbReference>
<comment type="caution">
    <text evidence="4">The sequence shown here is derived from an EMBL/GenBank/DDBJ whole genome shotgun (WGS) entry which is preliminary data.</text>
</comment>
<dbReference type="Pfam" id="PF00583">
    <property type="entry name" value="Acetyltransf_1"/>
    <property type="match status" value="1"/>
</dbReference>
<dbReference type="PANTHER" id="PTHR43877">
    <property type="entry name" value="AMINOALKYLPHOSPHONATE N-ACETYLTRANSFERASE-RELATED-RELATED"/>
    <property type="match status" value="1"/>
</dbReference>
<dbReference type="InterPro" id="IPR000182">
    <property type="entry name" value="GNAT_dom"/>
</dbReference>
<organism evidence="4 5">
    <name type="scientific">Herbihabitans rhizosphaerae</name>
    <dbReference type="NCBI Taxonomy" id="1872711"/>
    <lineage>
        <taxon>Bacteria</taxon>
        <taxon>Bacillati</taxon>
        <taxon>Actinomycetota</taxon>
        <taxon>Actinomycetes</taxon>
        <taxon>Pseudonocardiales</taxon>
        <taxon>Pseudonocardiaceae</taxon>
        <taxon>Herbihabitans</taxon>
    </lineage>
</organism>
<gene>
    <name evidence="4" type="ORF">EV193_104495</name>
</gene>
<sequence>MDIQAVAYTHTDAVALIAQVQQEYVIRYGEQDATPVDPAQFAPPLGLFLVGYLDGEAVACGGWRRPADTANSLPGDVELKRMYVAPQARNRGLAREILAALERTATEAGHTRLILETGDQQPEAIKLYTSAGYTEVVGFGTYKDYSSAVHLGKLLVVSDQPANAQTA</sequence>
<evidence type="ECO:0000313" key="5">
    <source>
        <dbReference type="Proteomes" id="UP000294257"/>
    </source>
</evidence>
<dbReference type="EMBL" id="SGWQ01000004">
    <property type="protein sequence ID" value="RZS39278.1"/>
    <property type="molecule type" value="Genomic_DNA"/>
</dbReference>
<accession>A0A4Q7KQZ0</accession>
<evidence type="ECO:0000313" key="4">
    <source>
        <dbReference type="EMBL" id="RZS39278.1"/>
    </source>
</evidence>
<evidence type="ECO:0000256" key="2">
    <source>
        <dbReference type="ARBA" id="ARBA00023315"/>
    </source>
</evidence>
<keyword evidence="2" id="KW-0012">Acyltransferase</keyword>
<dbReference type="InterPro" id="IPR016181">
    <property type="entry name" value="Acyl_CoA_acyltransferase"/>
</dbReference>
<dbReference type="Gene3D" id="3.40.630.30">
    <property type="match status" value="1"/>
</dbReference>
<dbReference type="PANTHER" id="PTHR43877:SF2">
    <property type="entry name" value="AMINOALKYLPHOSPHONATE N-ACETYLTRANSFERASE-RELATED"/>
    <property type="match status" value="1"/>
</dbReference>
<feature type="domain" description="N-acetyltransferase" evidence="3">
    <location>
        <begin position="3"/>
        <end position="156"/>
    </location>
</feature>
<evidence type="ECO:0000259" key="3">
    <source>
        <dbReference type="PROSITE" id="PS51186"/>
    </source>
</evidence>
<dbReference type="InterPro" id="IPR050832">
    <property type="entry name" value="Bact_Acetyltransf"/>
</dbReference>